<organism evidence="1 2">
    <name type="scientific">Goodea atripinnis</name>
    <dbReference type="NCBI Taxonomy" id="208336"/>
    <lineage>
        <taxon>Eukaryota</taxon>
        <taxon>Metazoa</taxon>
        <taxon>Chordata</taxon>
        <taxon>Craniata</taxon>
        <taxon>Vertebrata</taxon>
        <taxon>Euteleostomi</taxon>
        <taxon>Actinopterygii</taxon>
        <taxon>Neopterygii</taxon>
        <taxon>Teleostei</taxon>
        <taxon>Neoteleostei</taxon>
        <taxon>Acanthomorphata</taxon>
        <taxon>Ovalentaria</taxon>
        <taxon>Atherinomorphae</taxon>
        <taxon>Cyprinodontiformes</taxon>
        <taxon>Goodeidae</taxon>
        <taxon>Goodea</taxon>
    </lineage>
</organism>
<protein>
    <submittedName>
        <fullName evidence="1">Uncharacterized protein</fullName>
    </submittedName>
</protein>
<comment type="caution">
    <text evidence="1">The sequence shown here is derived from an EMBL/GenBank/DDBJ whole genome shotgun (WGS) entry which is preliminary data.</text>
</comment>
<keyword evidence="2" id="KW-1185">Reference proteome</keyword>
<proteinExistence type="predicted"/>
<dbReference type="Proteomes" id="UP001476798">
    <property type="component" value="Unassembled WGS sequence"/>
</dbReference>
<dbReference type="EMBL" id="JAHRIO010090819">
    <property type="protein sequence ID" value="MEQ2188244.1"/>
    <property type="molecule type" value="Genomic_DNA"/>
</dbReference>
<sequence>MQVRLIFGSMTLTVGSVKFRMHLPHSTACKSEYYSNIIHPKPTDGNINFQNFLKLINNSFSKKDWKQQDKSNHIGVNYFQSAPPQLQTRSEHMKTEHLNEVK</sequence>
<reference evidence="1 2" key="1">
    <citation type="submission" date="2021-06" db="EMBL/GenBank/DDBJ databases">
        <authorList>
            <person name="Palmer J.M."/>
        </authorList>
    </citation>
    <scope>NUCLEOTIDE SEQUENCE [LARGE SCALE GENOMIC DNA]</scope>
    <source>
        <strain evidence="1 2">GA_2019</strain>
        <tissue evidence="1">Muscle</tissue>
    </source>
</reference>
<evidence type="ECO:0000313" key="2">
    <source>
        <dbReference type="Proteomes" id="UP001476798"/>
    </source>
</evidence>
<accession>A0ABV0PXK0</accession>
<name>A0ABV0PXK0_9TELE</name>
<gene>
    <name evidence="1" type="ORF">GOODEAATRI_013040</name>
</gene>
<evidence type="ECO:0000313" key="1">
    <source>
        <dbReference type="EMBL" id="MEQ2188244.1"/>
    </source>
</evidence>